<proteinExistence type="predicted"/>
<dbReference type="AlphaFoldDB" id="A0A1J5RTH2"/>
<reference evidence="1" key="1">
    <citation type="submission" date="2016-10" db="EMBL/GenBank/DDBJ databases">
        <title>Sequence of Gallionella enrichment culture.</title>
        <authorList>
            <person name="Poehlein A."/>
            <person name="Muehling M."/>
            <person name="Daniel R."/>
        </authorList>
    </citation>
    <scope>NUCLEOTIDE SEQUENCE</scope>
</reference>
<dbReference type="InterPro" id="IPR036895">
    <property type="entry name" value="Uracil-DNA_glycosylase-like_sf"/>
</dbReference>
<comment type="caution">
    <text evidence="1">The sequence shown here is derived from an EMBL/GenBank/DDBJ whole genome shotgun (WGS) entry which is preliminary data.</text>
</comment>
<accession>A0A1J5RTH2</accession>
<protein>
    <recommendedName>
        <fullName evidence="2">Uracil DNA glycosylase superfamily protein</fullName>
    </recommendedName>
</protein>
<name>A0A1J5RTH2_9ZZZZ</name>
<organism evidence="1">
    <name type="scientific">mine drainage metagenome</name>
    <dbReference type="NCBI Taxonomy" id="410659"/>
    <lineage>
        <taxon>unclassified sequences</taxon>
        <taxon>metagenomes</taxon>
        <taxon>ecological metagenomes</taxon>
    </lineage>
</organism>
<gene>
    <name evidence="1" type="ORF">GALL_227500</name>
</gene>
<evidence type="ECO:0008006" key="2">
    <source>
        <dbReference type="Google" id="ProtNLM"/>
    </source>
</evidence>
<sequence>MSLMTREDMLRELELLPIWSLRNPLPSPLLQVEEVNTQEAPPSEPVLAAVEVVNEVLKEVSLESAWPEALPELAPVMPAPVADVQVLVSPVSELQVFRHVTSEDGDWLFVLSNTEPTEDEALLLRNIFMAMGIRSKSQDAPAITLDLLQALQPKLVVAMGEVVAQHLLHSAESLANLRGTAHVLESIALVVTYDVAHLLQARADKANAWADLCLAMQTLQRLKSVN</sequence>
<dbReference type="Gene3D" id="3.40.470.10">
    <property type="entry name" value="Uracil-DNA glycosylase-like domain"/>
    <property type="match status" value="1"/>
</dbReference>
<dbReference type="SUPFAM" id="SSF52141">
    <property type="entry name" value="Uracil-DNA glycosylase-like"/>
    <property type="match status" value="1"/>
</dbReference>
<dbReference type="EMBL" id="MLJW01000170">
    <property type="protein sequence ID" value="OIQ95271.1"/>
    <property type="molecule type" value="Genomic_DNA"/>
</dbReference>
<evidence type="ECO:0000313" key="1">
    <source>
        <dbReference type="EMBL" id="OIQ95271.1"/>
    </source>
</evidence>